<keyword evidence="2" id="KW-1185">Reference proteome</keyword>
<accession>A0A1H4Y0Q3</accession>
<dbReference type="InterPro" id="IPR009752">
    <property type="entry name" value="Phage_Mu_GpJ"/>
</dbReference>
<dbReference type="AlphaFoldDB" id="A0A1H4Y0Q3"/>
<reference evidence="2" key="1">
    <citation type="submission" date="2016-10" db="EMBL/GenBank/DDBJ databases">
        <authorList>
            <person name="Varghese N."/>
            <person name="Submissions S."/>
        </authorList>
    </citation>
    <scope>NUCLEOTIDE SEQUENCE [LARGE SCALE GENOMIC DNA]</scope>
    <source>
        <strain evidence="2">DSM 12111</strain>
    </source>
</reference>
<name>A0A1H4Y0Q3_PSEAG</name>
<gene>
    <name evidence="1" type="ORF">SAMN05421553_2039</name>
</gene>
<sequence length="163" mass="17924">MNLSLPSASQLLLRFGARQVTELSVPDTERVIEPELLQAAAAGDALDTWPADDVAIAVQALARIADAVTRARSEVSFYLRFRPNGVDAPEWGTDDLMELARYHLVDDAGKEESTMRARYKDVLKRLETLATEDEARGAAEAGRSGLQVSSQPRLFRRDGLGRL</sequence>
<dbReference type="STRING" id="53406.SAMN05421553_2039"/>
<evidence type="ECO:0008006" key="3">
    <source>
        <dbReference type="Google" id="ProtNLM"/>
    </source>
</evidence>
<dbReference type="OrthoDB" id="6886681at2"/>
<evidence type="ECO:0000313" key="2">
    <source>
        <dbReference type="Proteomes" id="UP000242849"/>
    </source>
</evidence>
<dbReference type="Proteomes" id="UP000242849">
    <property type="component" value="Unassembled WGS sequence"/>
</dbReference>
<dbReference type="EMBL" id="FNSC01000001">
    <property type="protein sequence ID" value="SED10564.1"/>
    <property type="molecule type" value="Genomic_DNA"/>
</dbReference>
<dbReference type="Pfam" id="PF07030">
    <property type="entry name" value="Phage_Mu_Gp36"/>
    <property type="match status" value="1"/>
</dbReference>
<organism evidence="1 2">
    <name type="scientific">Pseudomonas anguilliseptica</name>
    <dbReference type="NCBI Taxonomy" id="53406"/>
    <lineage>
        <taxon>Bacteria</taxon>
        <taxon>Pseudomonadati</taxon>
        <taxon>Pseudomonadota</taxon>
        <taxon>Gammaproteobacteria</taxon>
        <taxon>Pseudomonadales</taxon>
        <taxon>Pseudomonadaceae</taxon>
        <taxon>Pseudomonas</taxon>
    </lineage>
</organism>
<protein>
    <recommendedName>
        <fullName evidence="3">Mu-like prophage protein gp36</fullName>
    </recommendedName>
</protein>
<proteinExistence type="predicted"/>
<dbReference type="RefSeq" id="WP_090379916.1">
    <property type="nucleotide sequence ID" value="NZ_CP156749.1"/>
</dbReference>
<evidence type="ECO:0000313" key="1">
    <source>
        <dbReference type="EMBL" id="SED10564.1"/>
    </source>
</evidence>